<dbReference type="EMBL" id="CP059736">
    <property type="protein sequence ID" value="WDE02501.1"/>
    <property type="molecule type" value="Genomic_DNA"/>
</dbReference>
<proteinExistence type="predicted"/>
<keyword evidence="2" id="KW-1185">Reference proteome</keyword>
<dbReference type="AlphaFoldDB" id="A0AAE9YWD4"/>
<reference evidence="1 2" key="2">
    <citation type="journal article" date="2022" name="Mar. Drugs">
        <title>Bioassay-Guided Fractionation Leads to the Detection of Cholic Acid Generated by the Rare Thalassomonas sp.</title>
        <authorList>
            <person name="Pheiffer F."/>
            <person name="Schneider Y.K."/>
            <person name="Hansen E.H."/>
            <person name="Andersen J.H."/>
            <person name="Isaksson J."/>
            <person name="Busche T."/>
            <person name="R C."/>
            <person name="Kalinowski J."/>
            <person name="Zyl L.V."/>
            <person name="Trindade M."/>
        </authorList>
    </citation>
    <scope>NUCLEOTIDE SEQUENCE [LARGE SCALE GENOMIC DNA]</scope>
    <source>
        <strain evidence="1 2">A5K-106</strain>
    </source>
</reference>
<dbReference type="RefSeq" id="WP_044833100.1">
    <property type="nucleotide sequence ID" value="NZ_CP059736.1"/>
</dbReference>
<evidence type="ECO:0000313" key="2">
    <source>
        <dbReference type="Proteomes" id="UP000032568"/>
    </source>
</evidence>
<sequence>MANDKPDGVTEQDWHKSPEFDNTDLFWRMGKGKNTYHHFRLDEPAIALRETGAIVTLLKGALAWH</sequence>
<protein>
    <submittedName>
        <fullName evidence="1">Uncharacterized protein</fullName>
    </submittedName>
</protein>
<dbReference type="KEGG" id="tact:SG35_029265"/>
<organism evidence="1 2">
    <name type="scientific">Thalassomonas actiniarum</name>
    <dbReference type="NCBI Taxonomy" id="485447"/>
    <lineage>
        <taxon>Bacteria</taxon>
        <taxon>Pseudomonadati</taxon>
        <taxon>Pseudomonadota</taxon>
        <taxon>Gammaproteobacteria</taxon>
        <taxon>Alteromonadales</taxon>
        <taxon>Colwelliaceae</taxon>
        <taxon>Thalassomonas</taxon>
    </lineage>
</organism>
<name>A0AAE9YWD4_9GAMM</name>
<dbReference type="Proteomes" id="UP000032568">
    <property type="component" value="Chromosome pTact"/>
</dbReference>
<gene>
    <name evidence="1" type="ORF">SG35_029265</name>
</gene>
<accession>A0AAE9YWD4</accession>
<evidence type="ECO:0000313" key="1">
    <source>
        <dbReference type="EMBL" id="WDE02501.1"/>
    </source>
</evidence>
<reference evidence="1 2" key="1">
    <citation type="journal article" date="2015" name="Genome Announc.">
        <title>Draft Genome Sequences of Marine Isolates of Thalassomonas viridans and Thalassomonas actiniarum.</title>
        <authorList>
            <person name="Olonade I."/>
            <person name="van Zyl L.J."/>
            <person name="Trindade M."/>
        </authorList>
    </citation>
    <scope>NUCLEOTIDE SEQUENCE [LARGE SCALE GENOMIC DNA]</scope>
    <source>
        <strain evidence="1 2">A5K-106</strain>
    </source>
</reference>